<feature type="domain" description="RRM" evidence="6">
    <location>
        <begin position="323"/>
        <end position="399"/>
    </location>
</feature>
<keyword evidence="8" id="KW-1185">Reference proteome</keyword>
<evidence type="ECO:0000259" key="6">
    <source>
        <dbReference type="PROSITE" id="PS50102"/>
    </source>
</evidence>
<feature type="domain" description="RRM" evidence="6">
    <location>
        <begin position="226"/>
        <end position="301"/>
    </location>
</feature>
<dbReference type="CDD" id="cd12460">
    <property type="entry name" value="RRM2_CID8_like"/>
    <property type="match status" value="1"/>
</dbReference>
<keyword evidence="4" id="KW-0694">RNA-binding</keyword>
<evidence type="ECO:0000313" key="7">
    <source>
        <dbReference type="EMBL" id="KMZ70291.1"/>
    </source>
</evidence>
<proteinExistence type="predicted"/>
<evidence type="ECO:0000256" key="1">
    <source>
        <dbReference type="ARBA" id="ARBA00004123"/>
    </source>
</evidence>
<reference evidence="8" key="1">
    <citation type="journal article" date="2016" name="Nature">
        <title>The genome of the seagrass Zostera marina reveals angiosperm adaptation to the sea.</title>
        <authorList>
            <person name="Olsen J.L."/>
            <person name="Rouze P."/>
            <person name="Verhelst B."/>
            <person name="Lin Y.-C."/>
            <person name="Bayer T."/>
            <person name="Collen J."/>
            <person name="Dattolo E."/>
            <person name="De Paoli E."/>
            <person name="Dittami S."/>
            <person name="Maumus F."/>
            <person name="Michel G."/>
            <person name="Kersting A."/>
            <person name="Lauritano C."/>
            <person name="Lohaus R."/>
            <person name="Toepel M."/>
            <person name="Tonon T."/>
            <person name="Vanneste K."/>
            <person name="Amirebrahimi M."/>
            <person name="Brakel J."/>
            <person name="Bostroem C."/>
            <person name="Chovatia M."/>
            <person name="Grimwood J."/>
            <person name="Jenkins J.W."/>
            <person name="Jueterbock A."/>
            <person name="Mraz A."/>
            <person name="Stam W.T."/>
            <person name="Tice H."/>
            <person name="Bornberg-Bauer E."/>
            <person name="Green P.J."/>
            <person name="Pearson G.A."/>
            <person name="Procaccini G."/>
            <person name="Duarte C.M."/>
            <person name="Schmutz J."/>
            <person name="Reusch T.B.H."/>
            <person name="Van de Peer Y."/>
        </authorList>
    </citation>
    <scope>NUCLEOTIDE SEQUENCE [LARGE SCALE GENOMIC DNA]</scope>
    <source>
        <strain evidence="8">cv. Finnish</strain>
    </source>
</reference>
<dbReference type="Pfam" id="PF00076">
    <property type="entry name" value="RRM_1"/>
    <property type="match status" value="2"/>
</dbReference>
<keyword evidence="2" id="KW-0677">Repeat</keyword>
<dbReference type="GO" id="GO:0005634">
    <property type="term" value="C:nucleus"/>
    <property type="evidence" value="ECO:0007669"/>
    <property type="project" value="UniProtKB-SubCell"/>
</dbReference>
<evidence type="ECO:0000256" key="2">
    <source>
        <dbReference type="ARBA" id="ARBA00022737"/>
    </source>
</evidence>
<sequence>MTSGRVAMVVLGGEKESGFRSVDRSIMRGDEVGSVDDHPELNVKSENLNRGIGVHTSLESNSLDAINNQPSSSSEKQRQMDVKNFLQKSDVPILRPHSDRKDDGAVQETVNVLNDVDGENGENDGKGFEKNIDALEERFSKLNPMAEEFLPPVFVNNRRSGGVNEGSSADAVYSNNFGSNHSVSSDENGTVKGNISGGTKKRRNYGQLKRMNNRTSMAQREDRIRRTVYVSDIDQHITEEHLALLFINCGHVVDCRICGDPNSVLRFAFIEFTDEEGARAALGLAGTVLGYYPVSVLPSKTAIAPVNPTFLPQSEDEREMCAKTIYCTNIDRKVTQDGIKLFFESVCGEVYQLRLLGDYNHPTRIAFVEFMLAESAIMALNCSGVVLGSLPIRISPSKTPVRPRAPRQPMH</sequence>
<dbReference type="STRING" id="29655.A0A0K9PMU7"/>
<dbReference type="Proteomes" id="UP000036987">
    <property type="component" value="Unassembled WGS sequence"/>
</dbReference>
<name>A0A0K9PMU7_ZOSMR</name>
<dbReference type="SMART" id="SM00360">
    <property type="entry name" value="RRM"/>
    <property type="match status" value="2"/>
</dbReference>
<dbReference type="InterPro" id="IPR012677">
    <property type="entry name" value="Nucleotide-bd_a/b_plait_sf"/>
</dbReference>
<dbReference type="FunFam" id="3.30.70.330:FF:000530">
    <property type="entry name" value="Polyadenylate-binding protein-interacting protein 11"/>
    <property type="match status" value="1"/>
</dbReference>
<dbReference type="InterPro" id="IPR035979">
    <property type="entry name" value="RBD_domain_sf"/>
</dbReference>
<accession>A0A0K9PMU7</accession>
<dbReference type="EMBL" id="LFYR01000729">
    <property type="protein sequence ID" value="KMZ70291.1"/>
    <property type="molecule type" value="Genomic_DNA"/>
</dbReference>
<feature type="compositionally biased region" description="Polar residues" evidence="5">
    <location>
        <begin position="180"/>
        <end position="193"/>
    </location>
</feature>
<feature type="region of interest" description="Disordered" evidence="5">
    <location>
        <begin position="59"/>
        <end position="80"/>
    </location>
</feature>
<dbReference type="FunFam" id="3.30.70.330:FF:000665">
    <property type="entry name" value="Polyadenylate-binding protein-interacting protein 10"/>
    <property type="match status" value="1"/>
</dbReference>
<dbReference type="PANTHER" id="PTHR32343">
    <property type="entry name" value="SERINE/ARGININE-RICH SPLICING FACTOR"/>
    <property type="match status" value="1"/>
</dbReference>
<dbReference type="InterPro" id="IPR034825">
    <property type="entry name" value="CID8-like_RRM2"/>
</dbReference>
<gene>
    <name evidence="7" type="ORF">ZOSMA_1G02680</name>
</gene>
<evidence type="ECO:0000256" key="5">
    <source>
        <dbReference type="SAM" id="MobiDB-lite"/>
    </source>
</evidence>
<comment type="caution">
    <text evidence="7">The sequence shown here is derived from an EMBL/GenBank/DDBJ whole genome shotgun (WGS) entry which is preliminary data.</text>
</comment>
<dbReference type="InterPro" id="IPR034823">
    <property type="entry name" value="CID8-like_RRM1"/>
</dbReference>
<dbReference type="SUPFAM" id="SSF54928">
    <property type="entry name" value="RNA-binding domain, RBD"/>
    <property type="match status" value="2"/>
</dbReference>
<dbReference type="CDD" id="cd12459">
    <property type="entry name" value="RRM1_CID8_like"/>
    <property type="match status" value="1"/>
</dbReference>
<feature type="region of interest" description="Disordered" evidence="5">
    <location>
        <begin position="180"/>
        <end position="202"/>
    </location>
</feature>
<dbReference type="GO" id="GO:0003729">
    <property type="term" value="F:mRNA binding"/>
    <property type="evidence" value="ECO:0007669"/>
    <property type="project" value="UniProtKB-ARBA"/>
</dbReference>
<dbReference type="PROSITE" id="PS50102">
    <property type="entry name" value="RRM"/>
    <property type="match status" value="2"/>
</dbReference>
<protein>
    <recommendedName>
        <fullName evidence="6">RRM domain-containing protein</fullName>
    </recommendedName>
</protein>
<dbReference type="InterPro" id="IPR000504">
    <property type="entry name" value="RRM_dom"/>
</dbReference>
<evidence type="ECO:0000256" key="3">
    <source>
        <dbReference type="ARBA" id="ARBA00023242"/>
    </source>
</evidence>
<evidence type="ECO:0000313" key="8">
    <source>
        <dbReference type="Proteomes" id="UP000036987"/>
    </source>
</evidence>
<keyword evidence="3" id="KW-0539">Nucleus</keyword>
<organism evidence="7 8">
    <name type="scientific">Zostera marina</name>
    <name type="common">Eelgrass</name>
    <dbReference type="NCBI Taxonomy" id="29655"/>
    <lineage>
        <taxon>Eukaryota</taxon>
        <taxon>Viridiplantae</taxon>
        <taxon>Streptophyta</taxon>
        <taxon>Embryophyta</taxon>
        <taxon>Tracheophyta</taxon>
        <taxon>Spermatophyta</taxon>
        <taxon>Magnoliopsida</taxon>
        <taxon>Liliopsida</taxon>
        <taxon>Zosteraceae</taxon>
        <taxon>Zostera</taxon>
    </lineage>
</organism>
<comment type="subcellular location">
    <subcellularLocation>
        <location evidence="1">Nucleus</location>
    </subcellularLocation>
</comment>
<dbReference type="OrthoDB" id="7763451at2759"/>
<evidence type="ECO:0000256" key="4">
    <source>
        <dbReference type="PROSITE-ProRule" id="PRU00176"/>
    </source>
</evidence>
<dbReference type="PANTHER" id="PTHR32343:SF32">
    <property type="entry name" value="POLYADENYLATE-BINDING PROTEIN-INTERACTING PROTEIN 13"/>
    <property type="match status" value="1"/>
</dbReference>
<dbReference type="Gene3D" id="3.30.70.330">
    <property type="match status" value="2"/>
</dbReference>
<feature type="compositionally biased region" description="Polar residues" evidence="5">
    <location>
        <begin position="59"/>
        <end position="74"/>
    </location>
</feature>
<dbReference type="AlphaFoldDB" id="A0A0K9PMU7"/>